<dbReference type="PANTHER" id="PTHR45647">
    <property type="entry name" value="OS02G0152300 PROTEIN"/>
    <property type="match status" value="1"/>
</dbReference>
<dbReference type="SMART" id="SM00504">
    <property type="entry name" value="Ubox"/>
    <property type="match status" value="1"/>
</dbReference>
<dbReference type="InterPro" id="IPR003613">
    <property type="entry name" value="Ubox_domain"/>
</dbReference>
<dbReference type="GO" id="GO:0016567">
    <property type="term" value="P:protein ubiquitination"/>
    <property type="evidence" value="ECO:0007669"/>
    <property type="project" value="UniProtKB-UniPathway"/>
</dbReference>
<organism evidence="12 13">
    <name type="scientific">Setaria viridis</name>
    <name type="common">Green bristlegrass</name>
    <name type="synonym">Setaria italica subsp. viridis</name>
    <dbReference type="NCBI Taxonomy" id="4556"/>
    <lineage>
        <taxon>Eukaryota</taxon>
        <taxon>Viridiplantae</taxon>
        <taxon>Streptophyta</taxon>
        <taxon>Embryophyta</taxon>
        <taxon>Tracheophyta</taxon>
        <taxon>Spermatophyta</taxon>
        <taxon>Magnoliopsida</taxon>
        <taxon>Liliopsida</taxon>
        <taxon>Poales</taxon>
        <taxon>Poaceae</taxon>
        <taxon>PACMAD clade</taxon>
        <taxon>Panicoideae</taxon>
        <taxon>Panicodae</taxon>
        <taxon>Paniceae</taxon>
        <taxon>Cenchrinae</taxon>
        <taxon>Setaria</taxon>
    </lineage>
</organism>
<feature type="domain" description="Protein kinase" evidence="10">
    <location>
        <begin position="477"/>
        <end position="744"/>
    </location>
</feature>
<dbReference type="EMBL" id="CM016553">
    <property type="protein sequence ID" value="TKW31970.1"/>
    <property type="molecule type" value="Genomic_DNA"/>
</dbReference>
<dbReference type="GO" id="GO:0061630">
    <property type="term" value="F:ubiquitin protein ligase activity"/>
    <property type="evidence" value="ECO:0007669"/>
    <property type="project" value="UniProtKB-EC"/>
</dbReference>
<dbReference type="Gene3D" id="3.30.200.20">
    <property type="entry name" value="Phosphorylase Kinase, domain 1"/>
    <property type="match status" value="1"/>
</dbReference>
<dbReference type="Gene3D" id="3.40.50.620">
    <property type="entry name" value="HUPs"/>
    <property type="match status" value="1"/>
</dbReference>
<dbReference type="FunFam" id="3.30.200.20:FF:000162">
    <property type="entry name" value="Adenine nucleotide alpha hydrolase-like domain kinase"/>
    <property type="match status" value="1"/>
</dbReference>
<dbReference type="Proteomes" id="UP000298652">
    <property type="component" value="Chromosome 2"/>
</dbReference>
<dbReference type="Gramene" id="TKW31970">
    <property type="protein sequence ID" value="TKW31970"/>
    <property type="gene ID" value="SEVIR_2G140900v2"/>
</dbReference>
<dbReference type="CDD" id="cd16655">
    <property type="entry name" value="RING-Ubox_WDSUB1-like"/>
    <property type="match status" value="1"/>
</dbReference>
<dbReference type="InterPro" id="IPR014729">
    <property type="entry name" value="Rossmann-like_a/b/a_fold"/>
</dbReference>
<feature type="domain" description="U-box" evidence="11">
    <location>
        <begin position="765"/>
        <end position="838"/>
    </location>
</feature>
<evidence type="ECO:0000256" key="1">
    <source>
        <dbReference type="ARBA" id="ARBA00000900"/>
    </source>
</evidence>
<dbReference type="InterPro" id="IPR001245">
    <property type="entry name" value="Ser-Thr/Tyr_kinase_cat_dom"/>
</dbReference>
<feature type="compositionally biased region" description="Polar residues" evidence="9">
    <location>
        <begin position="13"/>
        <end position="36"/>
    </location>
</feature>
<evidence type="ECO:0000313" key="13">
    <source>
        <dbReference type="Proteomes" id="UP000298652"/>
    </source>
</evidence>
<dbReference type="SUPFAM" id="SSF57850">
    <property type="entry name" value="RING/U-box"/>
    <property type="match status" value="1"/>
</dbReference>
<dbReference type="InterPro" id="IPR051348">
    <property type="entry name" value="U-box_ubiquitin_ligases"/>
</dbReference>
<sequence>MEPPGQTAPRQHGPNSRTKQPQQHTDMATATAGSSSPPTPHADDSPEPSLAGEKVYVAVGTEVAESRATLLWALHKFPRGAGAGAASFVLIHVYSPPKFLPCRTLIIPFFRCFFSAVNGRVFLFSTANGKIFFFSGDVGARVPAAQVEEQELAAYKEMELQRVNDSLDQYLHLCAQGKIHAEKLVVESDDVAQGLVELISEHHVTTLVMGAAADKHYTKKMKTLKSRKARFVEQQAHPLCKVWFICKGTLIYRRKAVQLSHEEMQECRQSSGVRHYSVEKSASLSEMWCVANTWLCKSIGEPQIERTKSDPLYISGKDNIEESCEPYYNFQNILRELENARQEAYEEKCRHVKAERELFEALQKAQASENSYFREMKQKNELEEKLTTIMEEFESLTVRVDELCAELQGEREQRMVLEKRGEHADRIIKDLMLQRDKALRETETLRARKGESTATEEGMMHITEFPYSEIKEATNDFDHSMKIGESVYGSVYKGFLRHTNVAIKKLNPETTQTQSQFSQEVEILSRVRHPNLVTLIGACKDAQALVYEYMPNGSLDDRLACKDNSKPLSWQLRTRIASNICSALIFLHSNKPHSIVHSDLKASNILLDGNNVAKLSGFGVSQILTDQFKATTTLYRHTHPKGSFVYIDPEYLISGDLTPLSDVYSFGIVLLRLLTGRSGFGLLKEVQQAMEKGCLQAILDSSAGEWPAMYAEQLAGLGLRCCKIRRKNRPDLQTEVWTVLEPMYRSASVMLCSLSFKSVSEDLGGVPSYFICPILQDVMRDPLIAADGFTYEAEAIREWLDSGHGTSPMTNLELPHRDLLPNHALRSAIQEWLHTYGD</sequence>
<dbReference type="Pfam" id="PF04564">
    <property type="entry name" value="U-box"/>
    <property type="match status" value="1"/>
</dbReference>
<dbReference type="CDD" id="cd01989">
    <property type="entry name" value="USP_STK_Ubox_N"/>
    <property type="match status" value="1"/>
</dbReference>
<dbReference type="OMA" id="VPAQMIT"/>
<keyword evidence="7" id="KW-0067">ATP-binding</keyword>
<gene>
    <name evidence="12" type="ORF">SEVIR_2G140900v2</name>
</gene>
<dbReference type="GO" id="GO:0005524">
    <property type="term" value="F:ATP binding"/>
    <property type="evidence" value="ECO:0007669"/>
    <property type="project" value="UniProtKB-KW"/>
</dbReference>
<dbReference type="SMART" id="SM00220">
    <property type="entry name" value="S_TKc"/>
    <property type="match status" value="1"/>
</dbReference>
<dbReference type="PROSITE" id="PS00108">
    <property type="entry name" value="PROTEIN_KINASE_ST"/>
    <property type="match status" value="1"/>
</dbReference>
<comment type="pathway">
    <text evidence="2">Protein modification; protein ubiquitination.</text>
</comment>
<keyword evidence="5" id="KW-0547">Nucleotide-binding</keyword>
<evidence type="ECO:0000256" key="3">
    <source>
        <dbReference type="ARBA" id="ARBA00012483"/>
    </source>
</evidence>
<evidence type="ECO:0000313" key="12">
    <source>
        <dbReference type="EMBL" id="TKW31970.1"/>
    </source>
</evidence>
<evidence type="ECO:0000256" key="4">
    <source>
        <dbReference type="ARBA" id="ARBA00022679"/>
    </source>
</evidence>
<feature type="coiled-coil region" evidence="8">
    <location>
        <begin position="327"/>
        <end position="448"/>
    </location>
</feature>
<evidence type="ECO:0000256" key="8">
    <source>
        <dbReference type="SAM" id="Coils"/>
    </source>
</evidence>
<evidence type="ECO:0000256" key="2">
    <source>
        <dbReference type="ARBA" id="ARBA00004906"/>
    </source>
</evidence>
<dbReference type="EC" id="2.3.2.27" evidence="3"/>
<dbReference type="Pfam" id="PF07714">
    <property type="entry name" value="PK_Tyr_Ser-Thr"/>
    <property type="match status" value="1"/>
</dbReference>
<accession>A0A4U6VQ70</accession>
<keyword evidence="8" id="KW-0175">Coiled coil</keyword>
<dbReference type="InterPro" id="IPR000719">
    <property type="entry name" value="Prot_kinase_dom"/>
</dbReference>
<dbReference type="SUPFAM" id="SSF56112">
    <property type="entry name" value="Protein kinase-like (PK-like)"/>
    <property type="match status" value="1"/>
</dbReference>
<evidence type="ECO:0000259" key="11">
    <source>
        <dbReference type="PROSITE" id="PS51698"/>
    </source>
</evidence>
<keyword evidence="4" id="KW-0808">Transferase</keyword>
<dbReference type="GO" id="GO:0004672">
    <property type="term" value="F:protein kinase activity"/>
    <property type="evidence" value="ECO:0007669"/>
    <property type="project" value="InterPro"/>
</dbReference>
<evidence type="ECO:0000259" key="10">
    <source>
        <dbReference type="PROSITE" id="PS50011"/>
    </source>
</evidence>
<dbReference type="AlphaFoldDB" id="A0A4U6VQ70"/>
<dbReference type="InterPro" id="IPR008271">
    <property type="entry name" value="Ser/Thr_kinase_AS"/>
</dbReference>
<comment type="catalytic activity">
    <reaction evidence="1">
        <text>S-ubiquitinyl-[E2 ubiquitin-conjugating enzyme]-L-cysteine + [acceptor protein]-L-lysine = [E2 ubiquitin-conjugating enzyme]-L-cysteine + N(6)-ubiquitinyl-[acceptor protein]-L-lysine.</text>
        <dbReference type="EC" id="2.3.2.27"/>
    </reaction>
</comment>
<dbReference type="Gene3D" id="1.10.510.10">
    <property type="entry name" value="Transferase(Phosphotransferase) domain 1"/>
    <property type="match status" value="1"/>
</dbReference>
<feature type="region of interest" description="Disordered" evidence="9">
    <location>
        <begin position="1"/>
        <end position="49"/>
    </location>
</feature>
<proteinExistence type="predicted"/>
<dbReference type="PROSITE" id="PS50011">
    <property type="entry name" value="PROTEIN_KINASE_DOM"/>
    <property type="match status" value="1"/>
</dbReference>
<dbReference type="InterPro" id="IPR013083">
    <property type="entry name" value="Znf_RING/FYVE/PHD"/>
</dbReference>
<dbReference type="InterPro" id="IPR011009">
    <property type="entry name" value="Kinase-like_dom_sf"/>
</dbReference>
<keyword evidence="6" id="KW-0833">Ubl conjugation pathway</keyword>
<dbReference type="UniPathway" id="UPA00143"/>
<evidence type="ECO:0000256" key="6">
    <source>
        <dbReference type="ARBA" id="ARBA00022786"/>
    </source>
</evidence>
<name>A0A4U6VQ70_SETVI</name>
<keyword evidence="13" id="KW-1185">Reference proteome</keyword>
<evidence type="ECO:0000256" key="5">
    <source>
        <dbReference type="ARBA" id="ARBA00022741"/>
    </source>
</evidence>
<dbReference type="PANTHER" id="PTHR45647:SF131">
    <property type="entry name" value="RING-TYPE E3 UBIQUITIN TRANSFERASE"/>
    <property type="match status" value="1"/>
</dbReference>
<protein>
    <recommendedName>
        <fullName evidence="3">RING-type E3 ubiquitin transferase</fullName>
        <ecNumber evidence="3">2.3.2.27</ecNumber>
    </recommendedName>
</protein>
<evidence type="ECO:0000256" key="7">
    <source>
        <dbReference type="ARBA" id="ARBA00022840"/>
    </source>
</evidence>
<dbReference type="Gene3D" id="3.30.40.10">
    <property type="entry name" value="Zinc/RING finger domain, C3HC4 (zinc finger)"/>
    <property type="match status" value="1"/>
</dbReference>
<dbReference type="PROSITE" id="PS51698">
    <property type="entry name" value="U_BOX"/>
    <property type="match status" value="1"/>
</dbReference>
<evidence type="ECO:0000256" key="9">
    <source>
        <dbReference type="SAM" id="MobiDB-lite"/>
    </source>
</evidence>
<reference evidence="12" key="1">
    <citation type="submission" date="2019-03" db="EMBL/GenBank/DDBJ databases">
        <title>WGS assembly of Setaria viridis.</title>
        <authorList>
            <person name="Huang P."/>
            <person name="Jenkins J."/>
            <person name="Grimwood J."/>
            <person name="Barry K."/>
            <person name="Healey A."/>
            <person name="Mamidi S."/>
            <person name="Sreedasyam A."/>
            <person name="Shu S."/>
            <person name="Feldman M."/>
            <person name="Wu J."/>
            <person name="Yu Y."/>
            <person name="Chen C."/>
            <person name="Johnson J."/>
            <person name="Rokhsar D."/>
            <person name="Baxter I."/>
            <person name="Schmutz J."/>
            <person name="Brutnell T."/>
            <person name="Kellogg E."/>
        </authorList>
    </citation>
    <scope>NUCLEOTIDE SEQUENCE [LARGE SCALE GENOMIC DNA]</scope>
</reference>